<dbReference type="Pfam" id="PF07714">
    <property type="entry name" value="PK_Tyr_Ser-Thr"/>
    <property type="match status" value="1"/>
</dbReference>
<dbReference type="AlphaFoldDB" id="A0A6A6F5G4"/>
<feature type="non-terminal residue" evidence="2">
    <location>
        <position position="239"/>
    </location>
</feature>
<dbReference type="Gene3D" id="1.10.510.10">
    <property type="entry name" value="Transferase(Phosphotransferase) domain 1"/>
    <property type="match status" value="1"/>
</dbReference>
<dbReference type="InterPro" id="IPR011009">
    <property type="entry name" value="Kinase-like_dom_sf"/>
</dbReference>
<proteinExistence type="predicted"/>
<protein>
    <recommendedName>
        <fullName evidence="1">Protein kinase domain-containing protein</fullName>
    </recommendedName>
</protein>
<dbReference type="PROSITE" id="PS50011">
    <property type="entry name" value="PROTEIN_KINASE_DOM"/>
    <property type="match status" value="1"/>
</dbReference>
<dbReference type="SUPFAM" id="SSF56112">
    <property type="entry name" value="Protein kinase-like (PK-like)"/>
    <property type="match status" value="1"/>
</dbReference>
<dbReference type="InterPro" id="IPR000719">
    <property type="entry name" value="Prot_kinase_dom"/>
</dbReference>
<evidence type="ECO:0000313" key="3">
    <source>
        <dbReference type="Proteomes" id="UP000799539"/>
    </source>
</evidence>
<feature type="domain" description="Protein kinase" evidence="1">
    <location>
        <begin position="1"/>
        <end position="239"/>
    </location>
</feature>
<dbReference type="GO" id="GO:0004672">
    <property type="term" value="F:protein kinase activity"/>
    <property type="evidence" value="ECO:0007669"/>
    <property type="project" value="InterPro"/>
</dbReference>
<reference evidence="2" key="1">
    <citation type="journal article" date="2020" name="Stud. Mycol.">
        <title>101 Dothideomycetes genomes: a test case for predicting lifestyles and emergence of pathogens.</title>
        <authorList>
            <person name="Haridas S."/>
            <person name="Albert R."/>
            <person name="Binder M."/>
            <person name="Bloem J."/>
            <person name="Labutti K."/>
            <person name="Salamov A."/>
            <person name="Andreopoulos B."/>
            <person name="Baker S."/>
            <person name="Barry K."/>
            <person name="Bills G."/>
            <person name="Bluhm B."/>
            <person name="Cannon C."/>
            <person name="Castanera R."/>
            <person name="Culley D."/>
            <person name="Daum C."/>
            <person name="Ezra D."/>
            <person name="Gonzalez J."/>
            <person name="Henrissat B."/>
            <person name="Kuo A."/>
            <person name="Liang C."/>
            <person name="Lipzen A."/>
            <person name="Lutzoni F."/>
            <person name="Magnuson J."/>
            <person name="Mondo S."/>
            <person name="Nolan M."/>
            <person name="Ohm R."/>
            <person name="Pangilinan J."/>
            <person name="Park H.-J."/>
            <person name="Ramirez L."/>
            <person name="Alfaro M."/>
            <person name="Sun H."/>
            <person name="Tritt A."/>
            <person name="Yoshinaga Y."/>
            <person name="Zwiers L.-H."/>
            <person name="Turgeon B."/>
            <person name="Goodwin S."/>
            <person name="Spatafora J."/>
            <person name="Crous P."/>
            <person name="Grigoriev I."/>
        </authorList>
    </citation>
    <scope>NUCLEOTIDE SEQUENCE</scope>
    <source>
        <strain evidence="2">SCOH1-5</strain>
    </source>
</reference>
<name>A0A6A6F5G4_9PEZI</name>
<dbReference type="InterPro" id="IPR001245">
    <property type="entry name" value="Ser-Thr/Tyr_kinase_cat_dom"/>
</dbReference>
<gene>
    <name evidence="2" type="ORF">CERZMDRAFT_24850</name>
</gene>
<keyword evidence="3" id="KW-1185">Reference proteome</keyword>
<organism evidence="2 3">
    <name type="scientific">Cercospora zeae-maydis SCOH1-5</name>
    <dbReference type="NCBI Taxonomy" id="717836"/>
    <lineage>
        <taxon>Eukaryota</taxon>
        <taxon>Fungi</taxon>
        <taxon>Dikarya</taxon>
        <taxon>Ascomycota</taxon>
        <taxon>Pezizomycotina</taxon>
        <taxon>Dothideomycetes</taxon>
        <taxon>Dothideomycetidae</taxon>
        <taxon>Mycosphaerellales</taxon>
        <taxon>Mycosphaerellaceae</taxon>
        <taxon>Cercospora</taxon>
    </lineage>
</organism>
<dbReference type="OrthoDB" id="1668230at2759"/>
<dbReference type="GO" id="GO:0005524">
    <property type="term" value="F:ATP binding"/>
    <property type="evidence" value="ECO:0007669"/>
    <property type="project" value="InterPro"/>
</dbReference>
<accession>A0A6A6F5G4</accession>
<evidence type="ECO:0000259" key="1">
    <source>
        <dbReference type="PROSITE" id="PS50011"/>
    </source>
</evidence>
<dbReference type="EMBL" id="ML992690">
    <property type="protein sequence ID" value="KAF2208996.1"/>
    <property type="molecule type" value="Genomic_DNA"/>
</dbReference>
<evidence type="ECO:0000313" key="2">
    <source>
        <dbReference type="EMBL" id="KAF2208996.1"/>
    </source>
</evidence>
<dbReference type="Proteomes" id="UP000799539">
    <property type="component" value="Unassembled WGS sequence"/>
</dbReference>
<sequence length="239" mass="26884">IGNGMDGFVIRDGSHVLKIPQLYGRVLSNGSIEAHCDNYLYVGQLEIEKQAYRRLHGVPGVAHCIECSDNGILLEYYQNGALSEYIASHEPLPIPWRWYWAVQATEIIARCHDRGVLVFDIALRNFLLADDFSLRIIDFANSSLAPEGEDINHVNVDGYTARIDLLHLSNFIHSIMTWQKFSVDCAAESEWPPASQMPDIKESEYGEIVHKCWGQQYTSIQELLSDIQLCAKISSAGSL</sequence>
<feature type="non-terminal residue" evidence="2">
    <location>
        <position position="1"/>
    </location>
</feature>